<name>A0A6J6T0J3_9ZZZZ</name>
<protein>
    <submittedName>
        <fullName evidence="6">Unannotated protein</fullName>
    </submittedName>
</protein>
<sequence>MQRIFPGPQVGVDPIDLYRTIGQVRPAHRPWVELCMVASIDGTTSVAGRSTGLGGPSDLAVLAALRERADVIIVGSATAHTERYRAPRKAGQRVGVVTATGQVDVNLPLFESGAGFLITTAEAPSHGLPALRSSGDTVDLAAAIAALDADLVHAEGGPTLNAALLHADLVDEVNLTVAPHLVGGPGQRVVNPSDTEVLQRMELVQVCTDDGYLFLRYVRTAQLGNTTR</sequence>
<dbReference type="InterPro" id="IPR024072">
    <property type="entry name" value="DHFR-like_dom_sf"/>
</dbReference>
<evidence type="ECO:0000313" key="6">
    <source>
        <dbReference type="EMBL" id="CAB4740544.1"/>
    </source>
</evidence>
<evidence type="ECO:0000256" key="3">
    <source>
        <dbReference type="ARBA" id="ARBA00023002"/>
    </source>
</evidence>
<dbReference type="GO" id="GO:0009231">
    <property type="term" value="P:riboflavin biosynthetic process"/>
    <property type="evidence" value="ECO:0007669"/>
    <property type="project" value="InterPro"/>
</dbReference>
<dbReference type="InterPro" id="IPR002734">
    <property type="entry name" value="RibDG_C"/>
</dbReference>
<dbReference type="PANTHER" id="PTHR38011:SF7">
    <property type="entry name" value="2,5-DIAMINO-6-RIBOSYLAMINO-4(3H)-PYRIMIDINONE 5'-PHOSPHATE REDUCTASE"/>
    <property type="match status" value="1"/>
</dbReference>
<organism evidence="6">
    <name type="scientific">freshwater metagenome</name>
    <dbReference type="NCBI Taxonomy" id="449393"/>
    <lineage>
        <taxon>unclassified sequences</taxon>
        <taxon>metagenomes</taxon>
        <taxon>ecological metagenomes</taxon>
    </lineage>
</organism>
<evidence type="ECO:0000256" key="2">
    <source>
        <dbReference type="ARBA" id="ARBA00022857"/>
    </source>
</evidence>
<dbReference type="InterPro" id="IPR050765">
    <property type="entry name" value="Riboflavin_Biosynth_HTPR"/>
</dbReference>
<keyword evidence="2" id="KW-0521">NADP</keyword>
<dbReference type="GO" id="GO:0008703">
    <property type="term" value="F:5-amino-6-(5-phosphoribosylamino)uracil reductase activity"/>
    <property type="evidence" value="ECO:0007669"/>
    <property type="project" value="InterPro"/>
</dbReference>
<evidence type="ECO:0000256" key="1">
    <source>
        <dbReference type="ARBA" id="ARBA00005104"/>
    </source>
</evidence>
<dbReference type="PANTHER" id="PTHR38011">
    <property type="entry name" value="DIHYDROFOLATE REDUCTASE FAMILY PROTEIN (AFU_ORTHOLOGUE AFUA_8G06820)"/>
    <property type="match status" value="1"/>
</dbReference>
<proteinExistence type="predicted"/>
<feature type="domain" description="Bacterial bifunctional deaminase-reductase C-terminal" evidence="4">
    <location>
        <begin position="30"/>
        <end position="210"/>
    </location>
</feature>
<dbReference type="EMBL" id="CAEZXX010000043">
    <property type="protein sequence ID" value="CAB4704915.1"/>
    <property type="molecule type" value="Genomic_DNA"/>
</dbReference>
<evidence type="ECO:0000313" key="5">
    <source>
        <dbReference type="EMBL" id="CAB4704915.1"/>
    </source>
</evidence>
<dbReference type="Gene3D" id="3.40.430.10">
    <property type="entry name" value="Dihydrofolate Reductase, subunit A"/>
    <property type="match status" value="1"/>
</dbReference>
<dbReference type="Pfam" id="PF01872">
    <property type="entry name" value="RibD_C"/>
    <property type="match status" value="1"/>
</dbReference>
<dbReference type="AlphaFoldDB" id="A0A6J6T0J3"/>
<reference evidence="6" key="1">
    <citation type="submission" date="2020-05" db="EMBL/GenBank/DDBJ databases">
        <authorList>
            <person name="Chiriac C."/>
            <person name="Salcher M."/>
            <person name="Ghai R."/>
            <person name="Kavagutti S V."/>
        </authorList>
    </citation>
    <scope>NUCLEOTIDE SEQUENCE</scope>
</reference>
<gene>
    <name evidence="5" type="ORF">UFOPK2602_00800</name>
    <name evidence="6" type="ORF">UFOPK2806_00345</name>
    <name evidence="7" type="ORF">UFOPK4306_00256</name>
</gene>
<comment type="pathway">
    <text evidence="1">Cofactor biosynthesis; riboflavin biosynthesis.</text>
</comment>
<accession>A0A6J6T0J3</accession>
<evidence type="ECO:0000313" key="7">
    <source>
        <dbReference type="EMBL" id="CAB5053754.1"/>
    </source>
</evidence>
<evidence type="ECO:0000259" key="4">
    <source>
        <dbReference type="Pfam" id="PF01872"/>
    </source>
</evidence>
<dbReference type="EMBL" id="CAEZYY010000002">
    <property type="protein sequence ID" value="CAB4740544.1"/>
    <property type="molecule type" value="Genomic_DNA"/>
</dbReference>
<dbReference type="EMBL" id="CAFBQP010000006">
    <property type="protein sequence ID" value="CAB5053754.1"/>
    <property type="molecule type" value="Genomic_DNA"/>
</dbReference>
<keyword evidence="3" id="KW-0560">Oxidoreductase</keyword>
<dbReference type="SUPFAM" id="SSF53597">
    <property type="entry name" value="Dihydrofolate reductase-like"/>
    <property type="match status" value="1"/>
</dbReference>